<dbReference type="EMBL" id="CAKMMW010000008">
    <property type="protein sequence ID" value="CAH1208263.1"/>
    <property type="molecule type" value="Genomic_DNA"/>
</dbReference>
<dbReference type="InterPro" id="IPR036457">
    <property type="entry name" value="PPM-type-like_dom_sf"/>
</dbReference>
<feature type="domain" description="PPM-type phosphatase" evidence="1">
    <location>
        <begin position="30"/>
        <end position="257"/>
    </location>
</feature>
<dbReference type="SUPFAM" id="SSF81606">
    <property type="entry name" value="PP2C-like"/>
    <property type="match status" value="1"/>
</dbReference>
<organism evidence="2 3">
    <name type="scientific">Paenibacillus allorhizoplanae</name>
    <dbReference type="NCBI Taxonomy" id="2905648"/>
    <lineage>
        <taxon>Bacteria</taxon>
        <taxon>Bacillati</taxon>
        <taxon>Bacillota</taxon>
        <taxon>Bacilli</taxon>
        <taxon>Bacillales</taxon>
        <taxon>Paenibacillaceae</taxon>
        <taxon>Paenibacillus</taxon>
    </lineage>
</organism>
<evidence type="ECO:0000313" key="3">
    <source>
        <dbReference type="Proteomes" id="UP000838821"/>
    </source>
</evidence>
<dbReference type="InterPro" id="IPR001932">
    <property type="entry name" value="PPM-type_phosphatase-like_dom"/>
</dbReference>
<dbReference type="RefSeq" id="WP_236288575.1">
    <property type="nucleotide sequence ID" value="NZ_CAKMMW010000008.1"/>
</dbReference>
<dbReference type="Gene3D" id="3.60.40.10">
    <property type="entry name" value="PPM-type phosphatase domain"/>
    <property type="match status" value="1"/>
</dbReference>
<keyword evidence="3" id="KW-1185">Reference proteome</keyword>
<name>A0ABN8GG68_9BACL</name>
<reference evidence="2" key="1">
    <citation type="submission" date="2022-01" db="EMBL/GenBank/DDBJ databases">
        <authorList>
            <person name="Criscuolo A."/>
        </authorList>
    </citation>
    <scope>NUCLEOTIDE SEQUENCE</scope>
    <source>
        <strain evidence="2">CIP111891</strain>
    </source>
</reference>
<proteinExistence type="predicted"/>
<dbReference type="Proteomes" id="UP000838821">
    <property type="component" value="Unassembled WGS sequence"/>
</dbReference>
<evidence type="ECO:0000259" key="1">
    <source>
        <dbReference type="Pfam" id="PF13672"/>
    </source>
</evidence>
<dbReference type="Pfam" id="PF13672">
    <property type="entry name" value="PP2C_2"/>
    <property type="match status" value="1"/>
</dbReference>
<comment type="caution">
    <text evidence="2">The sequence shown here is derived from an EMBL/GenBank/DDBJ whole genome shotgun (WGS) entry which is preliminary data.</text>
</comment>
<evidence type="ECO:0000313" key="2">
    <source>
        <dbReference type="EMBL" id="CAH1208263.1"/>
    </source>
</evidence>
<gene>
    <name evidence="2" type="ORF">PAECIP111891_03185</name>
</gene>
<sequence length="304" mass="33593">MDDRKEGTAVEPHYIYGYTPQAEHFACSVTGASHLRQGMPCQDAFGTWAFSVAEESVTLMTIADGHGSAKHDLSEFGSKLACTVALEVMRDLYKEFHIHPQALQRSFKSDFPRLVQRRWHEAVLADARVRGIEVPEDPVGFRKLFSRYGTTMLACMVTPSQILLGQLGDGDIFLVNKDGSVELPFPRASDEMIGNVTYSMSHEEAGLLWQTSQLPQPKESALLLLCTDGLTNCFETDHSFYQFGRTLLGKLGKEGLSHFGGFLPDILKDFSARGSGDDISVALLLFHCKPSKSQGTKNKEVEPA</sequence>
<accession>A0ABN8GG68</accession>
<protein>
    <recommendedName>
        <fullName evidence="1">PPM-type phosphatase domain-containing protein</fullName>
    </recommendedName>
</protein>